<dbReference type="InterPro" id="IPR008255">
    <property type="entry name" value="Pyr_nucl-diS_OxRdtase_2_AS"/>
</dbReference>
<protein>
    <recommendedName>
        <fullName evidence="6">Thioredoxin reductase</fullName>
        <ecNumber evidence="6">1.8.1.9</ecNumber>
    </recommendedName>
</protein>
<dbReference type="Pfam" id="PF07992">
    <property type="entry name" value="Pyr_redox_2"/>
    <property type="match status" value="1"/>
</dbReference>
<keyword evidence="5 6" id="KW-0676">Redox-active center</keyword>
<comment type="caution">
    <text evidence="9">The sequence shown here is derived from an EMBL/GenBank/DDBJ whole genome shotgun (WGS) entry which is preliminary data.</text>
</comment>
<dbReference type="GO" id="GO:0019430">
    <property type="term" value="P:removal of superoxide radicals"/>
    <property type="evidence" value="ECO:0007669"/>
    <property type="project" value="UniProtKB-UniRule"/>
</dbReference>
<dbReference type="InterPro" id="IPR023753">
    <property type="entry name" value="FAD/NAD-binding_dom"/>
</dbReference>
<evidence type="ECO:0000256" key="4">
    <source>
        <dbReference type="ARBA" id="ARBA00023157"/>
    </source>
</evidence>
<accession>A0A523QKX3</accession>
<evidence type="ECO:0000256" key="2">
    <source>
        <dbReference type="ARBA" id="ARBA00022827"/>
    </source>
</evidence>
<name>A0A523QKX3_UNCAE</name>
<dbReference type="SUPFAM" id="SSF51905">
    <property type="entry name" value="FAD/NAD(P)-binding domain"/>
    <property type="match status" value="1"/>
</dbReference>
<dbReference type="GO" id="GO:0004791">
    <property type="term" value="F:thioredoxin-disulfide reductase (NADPH) activity"/>
    <property type="evidence" value="ECO:0007669"/>
    <property type="project" value="UniProtKB-UniRule"/>
</dbReference>
<dbReference type="NCBIfam" id="TIGR01292">
    <property type="entry name" value="TRX_reduct"/>
    <property type="match status" value="1"/>
</dbReference>
<dbReference type="GO" id="GO:0005737">
    <property type="term" value="C:cytoplasm"/>
    <property type="evidence" value="ECO:0007669"/>
    <property type="project" value="InterPro"/>
</dbReference>
<dbReference type="PRINTS" id="PR00368">
    <property type="entry name" value="FADPNR"/>
</dbReference>
<dbReference type="PANTHER" id="PTHR48105">
    <property type="entry name" value="THIOREDOXIN REDUCTASE 1-RELATED-RELATED"/>
    <property type="match status" value="1"/>
</dbReference>
<evidence type="ECO:0000256" key="1">
    <source>
        <dbReference type="ARBA" id="ARBA00022630"/>
    </source>
</evidence>
<dbReference type="Proteomes" id="UP000320781">
    <property type="component" value="Unassembled WGS sequence"/>
</dbReference>
<evidence type="ECO:0000313" key="9">
    <source>
        <dbReference type="EMBL" id="TES86392.1"/>
    </source>
</evidence>
<keyword evidence="3 6" id="KW-0560">Oxidoreductase</keyword>
<proteinExistence type="inferred from homology"/>
<evidence type="ECO:0000313" key="10">
    <source>
        <dbReference type="Proteomes" id="UP000320781"/>
    </source>
</evidence>
<evidence type="ECO:0000259" key="8">
    <source>
        <dbReference type="Pfam" id="PF07992"/>
    </source>
</evidence>
<comment type="subunit">
    <text evidence="6">Homodimer.</text>
</comment>
<organism evidence="9 10">
    <name type="scientific">Aerophobetes bacterium</name>
    <dbReference type="NCBI Taxonomy" id="2030807"/>
    <lineage>
        <taxon>Bacteria</taxon>
        <taxon>Candidatus Aerophobota</taxon>
    </lineage>
</organism>
<evidence type="ECO:0000256" key="7">
    <source>
        <dbReference type="RuleBase" id="RU003881"/>
    </source>
</evidence>
<gene>
    <name evidence="9" type="primary">trxB</name>
    <name evidence="9" type="ORF">E3J95_02095</name>
</gene>
<dbReference type="InterPro" id="IPR005982">
    <property type="entry name" value="Thioredox_Rdtase"/>
</dbReference>
<keyword evidence="7" id="KW-0521">NADP</keyword>
<dbReference type="InterPro" id="IPR050097">
    <property type="entry name" value="Ferredoxin-NADP_redctase_2"/>
</dbReference>
<dbReference type="AlphaFoldDB" id="A0A523QKX3"/>
<reference evidence="9 10" key="1">
    <citation type="submission" date="2019-03" db="EMBL/GenBank/DDBJ databases">
        <title>Metabolic potential of uncultured bacteria and archaea associated with petroleum seepage in deep-sea sediments.</title>
        <authorList>
            <person name="Dong X."/>
            <person name="Hubert C."/>
        </authorList>
    </citation>
    <scope>NUCLEOTIDE SEQUENCE [LARGE SCALE GENOMIC DNA]</scope>
    <source>
        <strain evidence="9">E44_bin92</strain>
    </source>
</reference>
<evidence type="ECO:0000256" key="6">
    <source>
        <dbReference type="RuleBase" id="RU003880"/>
    </source>
</evidence>
<comment type="similarity">
    <text evidence="6">Belongs to the class-II pyridine nucleotide-disulfide oxidoreductase family.</text>
</comment>
<dbReference type="InterPro" id="IPR036188">
    <property type="entry name" value="FAD/NAD-bd_sf"/>
</dbReference>
<keyword evidence="2 6" id="KW-0274">FAD</keyword>
<dbReference type="PROSITE" id="PS00573">
    <property type="entry name" value="PYRIDINE_REDOX_2"/>
    <property type="match status" value="1"/>
</dbReference>
<dbReference type="Gene3D" id="3.50.50.60">
    <property type="entry name" value="FAD/NAD(P)-binding domain"/>
    <property type="match status" value="2"/>
</dbReference>
<evidence type="ECO:0000256" key="5">
    <source>
        <dbReference type="ARBA" id="ARBA00023284"/>
    </source>
</evidence>
<sequence length="312" mass="33758">MKSYDVVIIGAGPAGLTAAIYAQRGGLNTLVLEKLAPGGQTLITERIENYPGFPEGVSGPQLSNLMQKQAKNLGMKYEQQEAKEIRLSGDKRIVTTDSGKKYNALGVIIATGGEPKRLGVEGEREFTGRGVSYCATCDAPFFKDEEILVVGGGDTAVEEALYLTKFARKIHVVHRKGMLRAQKILQERLLSNPKAEIIWKSKVTKIYGEGKVEGILLKELERGKLRSLACSGVFIFIGLKPNTGFLGDLVELDKNGFVKTNPDMQTSVQGIFACGDVRGGSFKQIIAACGEGALAAHAIGRHLNRLQGTEYK</sequence>
<comment type="cofactor">
    <cofactor evidence="7">
        <name>FAD</name>
        <dbReference type="ChEBI" id="CHEBI:57692"/>
    </cofactor>
    <text evidence="7">Binds 1 FAD per subunit.</text>
</comment>
<comment type="catalytic activity">
    <reaction evidence="6">
        <text>[thioredoxin]-dithiol + NADP(+) = [thioredoxin]-disulfide + NADPH + H(+)</text>
        <dbReference type="Rhea" id="RHEA:20345"/>
        <dbReference type="Rhea" id="RHEA-COMP:10698"/>
        <dbReference type="Rhea" id="RHEA-COMP:10700"/>
        <dbReference type="ChEBI" id="CHEBI:15378"/>
        <dbReference type="ChEBI" id="CHEBI:29950"/>
        <dbReference type="ChEBI" id="CHEBI:50058"/>
        <dbReference type="ChEBI" id="CHEBI:57783"/>
        <dbReference type="ChEBI" id="CHEBI:58349"/>
        <dbReference type="EC" id="1.8.1.9"/>
    </reaction>
</comment>
<evidence type="ECO:0000256" key="3">
    <source>
        <dbReference type="ARBA" id="ARBA00023002"/>
    </source>
</evidence>
<feature type="domain" description="FAD/NAD(P)-binding" evidence="8">
    <location>
        <begin position="4"/>
        <end position="292"/>
    </location>
</feature>
<keyword evidence="4" id="KW-1015">Disulfide bond</keyword>
<dbReference type="EC" id="1.8.1.9" evidence="6"/>
<dbReference type="EMBL" id="SOKU01000099">
    <property type="protein sequence ID" value="TES86392.1"/>
    <property type="molecule type" value="Genomic_DNA"/>
</dbReference>
<dbReference type="PRINTS" id="PR00469">
    <property type="entry name" value="PNDRDTASEII"/>
</dbReference>
<keyword evidence="1 6" id="KW-0285">Flavoprotein</keyword>